<dbReference type="AlphaFoldDB" id="A0A4Z0M4G9"/>
<dbReference type="SUPFAM" id="SSF159127">
    <property type="entry name" value="HupF/HypC-like"/>
    <property type="match status" value="1"/>
</dbReference>
<dbReference type="Proteomes" id="UP000298050">
    <property type="component" value="Unassembled WGS sequence"/>
</dbReference>
<dbReference type="PANTHER" id="PTHR35177">
    <property type="entry name" value="HYDROGENASE MATURATION FACTOR HYBG"/>
    <property type="match status" value="1"/>
</dbReference>
<sequence length="107" mass="11751">MCIGIPMQVIESAAIQARCRAADGREVDIDMLLVGEQPAGTWLMTFLDTAREVISDQRALEIQQALDGLQAALRGESFDHLFADLVDREPQLPEFLRDPAPATDTPS</sequence>
<comment type="caution">
    <text evidence="2">The sequence shown here is derived from an EMBL/GenBank/DDBJ whole genome shotgun (WGS) entry which is preliminary data.</text>
</comment>
<evidence type="ECO:0000313" key="2">
    <source>
        <dbReference type="EMBL" id="TGD74327.1"/>
    </source>
</evidence>
<reference evidence="2 3" key="1">
    <citation type="submission" date="2019-04" db="EMBL/GenBank/DDBJ databases">
        <title>Taxonomy of novel Haliea sp. from mangrove soil of West Coast of India.</title>
        <authorList>
            <person name="Verma A."/>
            <person name="Kumar P."/>
            <person name="Krishnamurthi S."/>
        </authorList>
    </citation>
    <scope>NUCLEOTIDE SEQUENCE [LARGE SCALE GENOMIC DNA]</scope>
    <source>
        <strain evidence="2 3">SAOS-164</strain>
    </source>
</reference>
<dbReference type="NCBIfam" id="TIGR00074">
    <property type="entry name" value="hypC_hupF"/>
    <property type="match status" value="1"/>
</dbReference>
<accession>A0A4Z0M4G9</accession>
<dbReference type="GO" id="GO:0005506">
    <property type="term" value="F:iron ion binding"/>
    <property type="evidence" value="ECO:0007669"/>
    <property type="project" value="TreeGrafter"/>
</dbReference>
<dbReference type="PRINTS" id="PR00445">
    <property type="entry name" value="HUPFHYPC"/>
</dbReference>
<protein>
    <submittedName>
        <fullName evidence="2">HypC/HybG/HupF family hydrogenase formation chaperone</fullName>
    </submittedName>
</protein>
<dbReference type="OrthoDB" id="9806017at2"/>
<dbReference type="GO" id="GO:0051604">
    <property type="term" value="P:protein maturation"/>
    <property type="evidence" value="ECO:0007669"/>
    <property type="project" value="TreeGrafter"/>
</dbReference>
<name>A0A4Z0M4G9_9GAMM</name>
<dbReference type="InterPro" id="IPR019812">
    <property type="entry name" value="Hydgase_assmbl_chp_CS"/>
</dbReference>
<dbReference type="PROSITE" id="PS01097">
    <property type="entry name" value="HUPF_HYPC"/>
    <property type="match status" value="1"/>
</dbReference>
<dbReference type="Pfam" id="PF01455">
    <property type="entry name" value="HupF_HypC"/>
    <property type="match status" value="1"/>
</dbReference>
<proteinExistence type="inferred from homology"/>
<gene>
    <name evidence="2" type="ORF">E4634_09420</name>
</gene>
<dbReference type="RefSeq" id="WP_135443162.1">
    <property type="nucleotide sequence ID" value="NZ_SRLE01000006.1"/>
</dbReference>
<dbReference type="InterPro" id="IPR001109">
    <property type="entry name" value="Hydrogenase_HupF/HypC"/>
</dbReference>
<dbReference type="GO" id="GO:1902670">
    <property type="term" value="F:carbon dioxide binding"/>
    <property type="evidence" value="ECO:0007669"/>
    <property type="project" value="TreeGrafter"/>
</dbReference>
<organism evidence="2 3">
    <name type="scientific">Mangrovimicrobium sediminis</name>
    <dbReference type="NCBI Taxonomy" id="2562682"/>
    <lineage>
        <taxon>Bacteria</taxon>
        <taxon>Pseudomonadati</taxon>
        <taxon>Pseudomonadota</taxon>
        <taxon>Gammaproteobacteria</taxon>
        <taxon>Cellvibrionales</taxon>
        <taxon>Halieaceae</taxon>
        <taxon>Mangrovimicrobium</taxon>
    </lineage>
</organism>
<dbReference type="EMBL" id="SRLE01000006">
    <property type="protein sequence ID" value="TGD74327.1"/>
    <property type="molecule type" value="Genomic_DNA"/>
</dbReference>
<comment type="similarity">
    <text evidence="1">Belongs to the HupF/HypC family.</text>
</comment>
<dbReference type="PANTHER" id="PTHR35177:SF2">
    <property type="entry name" value="HYDROGENASE MATURATION FACTOR HYBG"/>
    <property type="match status" value="1"/>
</dbReference>
<keyword evidence="3" id="KW-1185">Reference proteome</keyword>
<dbReference type="Gene3D" id="2.30.30.140">
    <property type="match status" value="1"/>
</dbReference>
<evidence type="ECO:0000256" key="1">
    <source>
        <dbReference type="ARBA" id="ARBA00006018"/>
    </source>
</evidence>
<evidence type="ECO:0000313" key="3">
    <source>
        <dbReference type="Proteomes" id="UP000298050"/>
    </source>
</evidence>